<evidence type="ECO:0000313" key="2">
    <source>
        <dbReference type="Proteomes" id="UP000315648"/>
    </source>
</evidence>
<protein>
    <submittedName>
        <fullName evidence="1">Uncharacterized protein</fullName>
    </submittedName>
</protein>
<sequence length="212" mass="24384">MKAKPLILTVVFIVIAACAFAIWQEHAQRKTKVQAEARAHELLQAKKSYESLELASLAAYTKYYFENPEAQFTAAKELIALTEGADPKVWQYMDWGTYNAEIYARASLSAQLTERKAEAEEFRKLAVLAWLKRKSWDSATQQMTAITPTPEFEQSDHELFTYISRWDQIVREKKTPEKTEDEIAAYRAQLNDAVADEVRARRAQRQKSAETK</sequence>
<organism evidence="1 2">
    <name type="scientific">Rariglobus hedericola</name>
    <dbReference type="NCBI Taxonomy" id="2597822"/>
    <lineage>
        <taxon>Bacteria</taxon>
        <taxon>Pseudomonadati</taxon>
        <taxon>Verrucomicrobiota</taxon>
        <taxon>Opitutia</taxon>
        <taxon>Opitutales</taxon>
        <taxon>Opitutaceae</taxon>
        <taxon>Rariglobus</taxon>
    </lineage>
</organism>
<dbReference type="AlphaFoldDB" id="A0A556QCW1"/>
<reference evidence="1 2" key="1">
    <citation type="submission" date="2019-07" db="EMBL/GenBank/DDBJ databases">
        <title>Description of 53C-WASEF.</title>
        <authorList>
            <person name="Pitt A."/>
            <person name="Hahn M.W."/>
        </authorList>
    </citation>
    <scope>NUCLEOTIDE SEQUENCE [LARGE SCALE GENOMIC DNA]</scope>
    <source>
        <strain evidence="1 2">53C-WASEF</strain>
    </source>
</reference>
<comment type="caution">
    <text evidence="1">The sequence shown here is derived from an EMBL/GenBank/DDBJ whole genome shotgun (WGS) entry which is preliminary data.</text>
</comment>
<gene>
    <name evidence="1" type="ORF">FPL22_17555</name>
</gene>
<dbReference type="PROSITE" id="PS51257">
    <property type="entry name" value="PROKAR_LIPOPROTEIN"/>
    <property type="match status" value="1"/>
</dbReference>
<accession>A0A556QCW1</accession>
<keyword evidence="2" id="KW-1185">Reference proteome</keyword>
<dbReference type="Proteomes" id="UP000315648">
    <property type="component" value="Unassembled WGS sequence"/>
</dbReference>
<dbReference type="EMBL" id="VMBG01000007">
    <property type="protein sequence ID" value="TSJ74492.1"/>
    <property type="molecule type" value="Genomic_DNA"/>
</dbReference>
<proteinExistence type="predicted"/>
<name>A0A556QCW1_9BACT</name>
<evidence type="ECO:0000313" key="1">
    <source>
        <dbReference type="EMBL" id="TSJ74492.1"/>
    </source>
</evidence>
<dbReference type="RefSeq" id="WP_144354348.1">
    <property type="nucleotide sequence ID" value="NZ_CBCRVV010000051.1"/>
</dbReference>